<dbReference type="SUPFAM" id="SSF56954">
    <property type="entry name" value="Outer membrane efflux proteins (OEP)"/>
    <property type="match status" value="1"/>
</dbReference>
<dbReference type="RefSeq" id="WP_200504459.1">
    <property type="nucleotide sequence ID" value="NZ_JAEHFX010000001.1"/>
</dbReference>
<evidence type="ECO:0000313" key="7">
    <source>
        <dbReference type="Proteomes" id="UP000644147"/>
    </source>
</evidence>
<evidence type="ECO:0000256" key="5">
    <source>
        <dbReference type="ARBA" id="ARBA00023237"/>
    </source>
</evidence>
<dbReference type="Proteomes" id="UP000644147">
    <property type="component" value="Unassembled WGS sequence"/>
</dbReference>
<evidence type="ECO:0000313" key="6">
    <source>
        <dbReference type="EMBL" id="MBK0401856.1"/>
    </source>
</evidence>
<protein>
    <submittedName>
        <fullName evidence="6">TolC family protein</fullName>
    </submittedName>
</protein>
<comment type="subcellular location">
    <subcellularLocation>
        <location evidence="1">Cell outer membrane</location>
    </subcellularLocation>
</comment>
<organism evidence="6 7">
    <name type="scientific">Adhaeribacter terrigena</name>
    <dbReference type="NCBI Taxonomy" id="2793070"/>
    <lineage>
        <taxon>Bacteria</taxon>
        <taxon>Pseudomonadati</taxon>
        <taxon>Bacteroidota</taxon>
        <taxon>Cytophagia</taxon>
        <taxon>Cytophagales</taxon>
        <taxon>Hymenobacteraceae</taxon>
        <taxon>Adhaeribacter</taxon>
    </lineage>
</organism>
<gene>
    <name evidence="6" type="ORF">I5M27_02600</name>
</gene>
<keyword evidence="3" id="KW-0812">Transmembrane</keyword>
<dbReference type="PANTHER" id="PTHR30026">
    <property type="entry name" value="OUTER MEMBRANE PROTEIN TOLC"/>
    <property type="match status" value="1"/>
</dbReference>
<proteinExistence type="predicted"/>
<keyword evidence="5" id="KW-0998">Cell outer membrane</keyword>
<keyword evidence="2" id="KW-1134">Transmembrane beta strand</keyword>
<keyword evidence="7" id="KW-1185">Reference proteome</keyword>
<dbReference type="InterPro" id="IPR051906">
    <property type="entry name" value="TolC-like"/>
</dbReference>
<evidence type="ECO:0000256" key="2">
    <source>
        <dbReference type="ARBA" id="ARBA00022452"/>
    </source>
</evidence>
<evidence type="ECO:0000256" key="3">
    <source>
        <dbReference type="ARBA" id="ARBA00022692"/>
    </source>
</evidence>
<sequence length="429" mass="50087">MEVIKIKINWKYTLFKLALLLTFGLISLKTVGQSHEKPVLTLQEALQKMEQHYPQLKQYDYQKQAAEARVSGARSWMPPQATFGLSRLPYNPKMIDMPLMETQSGLMVGVEQMIPNRSKQRAKERYLQAQVPAIEQQRKWTLNELRTELRTLYFNRYVSEKMLSVISKSEQVLNLLIKNSEAQYAYNQAQLTNIYSARARLQELQNLRLAQQQMVQESKFGINTLIGQHVNQEFSVDTTAVPGIGISPMLLIDTTADRSDIAIMSANIQAMQANRELMKTELKPEFGFRFEHMPMFNMESMYSAMVMVSIPIAPWSSKMTKAEVKAMDQQLNAMEKERETMHLMHLRMANEKQAMWKLEQERVQHFQEKVLPAYRKALDVNLLAYRQNTANLFVVLDAWEMWQMKEMEYYELLGKALKLEVEYAREMEK</sequence>
<comment type="caution">
    <text evidence="6">The sequence shown here is derived from an EMBL/GenBank/DDBJ whole genome shotgun (WGS) entry which is preliminary data.</text>
</comment>
<name>A0ABS1BY74_9BACT</name>
<accession>A0ABS1BY74</accession>
<keyword evidence="4" id="KW-0472">Membrane</keyword>
<reference evidence="6 7" key="1">
    <citation type="submission" date="2020-12" db="EMBL/GenBank/DDBJ databases">
        <title>Bacterial novel species Adhaeribacter sp. BT258 isolated from soil.</title>
        <authorList>
            <person name="Jung H.-Y."/>
        </authorList>
    </citation>
    <scope>NUCLEOTIDE SEQUENCE [LARGE SCALE GENOMIC DNA]</scope>
    <source>
        <strain evidence="6 7">BT258</strain>
    </source>
</reference>
<dbReference type="PANTHER" id="PTHR30026:SF20">
    <property type="entry name" value="OUTER MEMBRANE PROTEIN TOLC"/>
    <property type="match status" value="1"/>
</dbReference>
<dbReference type="EMBL" id="JAEHFX010000001">
    <property type="protein sequence ID" value="MBK0401856.1"/>
    <property type="molecule type" value="Genomic_DNA"/>
</dbReference>
<dbReference type="Gene3D" id="1.20.1600.10">
    <property type="entry name" value="Outer membrane efflux proteins (OEP)"/>
    <property type="match status" value="1"/>
</dbReference>
<evidence type="ECO:0000256" key="1">
    <source>
        <dbReference type="ARBA" id="ARBA00004442"/>
    </source>
</evidence>
<evidence type="ECO:0000256" key="4">
    <source>
        <dbReference type="ARBA" id="ARBA00023136"/>
    </source>
</evidence>